<dbReference type="RefSeq" id="WP_211799332.1">
    <property type="nucleotide sequence ID" value="NZ_JAGSCS010000001.1"/>
</dbReference>
<evidence type="ECO:0000256" key="4">
    <source>
        <dbReference type="ARBA" id="ARBA00022755"/>
    </source>
</evidence>
<organism evidence="9 10">
    <name type="scientific">Proteiniclasticum sediminis</name>
    <dbReference type="NCBI Taxonomy" id="2804028"/>
    <lineage>
        <taxon>Bacteria</taxon>
        <taxon>Bacillati</taxon>
        <taxon>Bacillota</taxon>
        <taxon>Clostridia</taxon>
        <taxon>Eubacteriales</taxon>
        <taxon>Clostridiaceae</taxon>
        <taxon>Proteiniclasticum</taxon>
    </lineage>
</organism>
<evidence type="ECO:0000313" key="10">
    <source>
        <dbReference type="Proteomes" id="UP000675379"/>
    </source>
</evidence>
<dbReference type="InterPro" id="IPR041609">
    <property type="entry name" value="PurL_linker"/>
</dbReference>
<evidence type="ECO:0000256" key="5">
    <source>
        <dbReference type="ARBA" id="ARBA00022840"/>
    </source>
</evidence>
<dbReference type="GO" id="GO:0004642">
    <property type="term" value="F:phosphoribosylformylglycinamidine synthase activity"/>
    <property type="evidence" value="ECO:0007669"/>
    <property type="project" value="UniProtKB-EC"/>
</dbReference>
<dbReference type="Gene3D" id="3.30.1330.10">
    <property type="entry name" value="PurM-like, N-terminal domain"/>
    <property type="match status" value="2"/>
</dbReference>
<sequence length="1249" mass="137045">MNTVKNVYVEKKIGYRDEAKALDRTLGEMLKIKTQSRLIQVYALQGVAPQDLSTVIDQVLREVSMDDVHPNEEFLNGHPYFVLELLPGQFDQRAKATEECIQLILGNFSARVHCKKIYLFPGATAEELRRIRNFLLNPVEMQEGSLHEEEKIAPPKASTEGILEGFVTWSPDALEAFRETAGLAMTSADLSTVQDYFQMEGRDPQLAEIRVLDTYWSDHCRHTTFNTHLTSITSITWDGASPLAKETFEQYLELRKELNREHKPVTLMDLGTIGARYLKSQGLARDVDESEEINACSIIRTVRTEDGEKEVLVQFKNETHNHPTEIEPYGGAATCLGGAIRDPLSGRAYVYQGMRITGSGDPRATLEETLPGKLPQRVITTGAAKGFSSYGNQIGLNTGFVEEIYHDGYRAKRMETGAVIGAVLREEVRREVPAPGDIVVLLGGRTGRDGIGGATGSSKEHHEESIKEAGAEVQKGNAVEERKLQRFFRNAQALSMIKRCNDFGAGGVSVAIGELADSLDIQLHRVPKKYQGLTPMEIALSESQERMAVVIEAKDLEAFQTMAAEENLEATQVAQVTDTGRLRMFHGEEQVVDLSREFLNTHGAMAQAAVTVPASAEALEERQHEVSRDSLADALMTLDFADQKGLVENFDASIGRNNLILPYGGTYQDTKSPGMASLIPVKGTRSLDASLMTYGFDPEALEEDLFTGAYNAVVESLAKIAALGGDPQTVRLSFQEYFRKLGADPMNWGRPFLALLGALRAQLDYQVPAIGGKDSMSGTFQELQVPDTLISFAVTTAPKERILTNVLQGTDSVLLILKTGKTKGLYAAEEFQRNAKFLGALQEEGLLRAVDTLKRGLWKTAVNMAQGNRIGVEITASADNLLSKDPGSFLVEVPQEKLDQVLSQAKTQGCVLTAVGHTGTDSIRFGSHTFSFDEISARRSEPLMPVFRKYSQEGEKVPTVLASQEPAPRAPLGRKPRVLIPVFCGTNCEFDLEFAFQEAGAEVKTFVFRNDEASLSQAITDLARHIGESDILMLAGGFSAADEPDGSGKYIANVLRNPQVKAAVHGLIKERDGLILGICNGFQGLVKSGLLPYGEIIDVREDMPNLTFNTGGKHISSMVRTKIVSRNTPWMAKNVLGEIYDVPVSHGEGRFVASPEVLKTLLENGQIITQYVDAQGDPTLEGPFNPNGSMLAIEGISSPDGRVFGKMGHTERYQPGLYQNYTGRYDQNMFRAGVEYFLQNTTNTENGGN</sequence>
<dbReference type="GO" id="GO:0006164">
    <property type="term" value="P:purine nucleotide biosynthetic process"/>
    <property type="evidence" value="ECO:0007669"/>
    <property type="project" value="UniProtKB-KW"/>
</dbReference>
<dbReference type="InterPro" id="IPR010918">
    <property type="entry name" value="PurM-like_C_dom"/>
</dbReference>
<dbReference type="InterPro" id="IPR029062">
    <property type="entry name" value="Class_I_gatase-like"/>
</dbReference>
<dbReference type="EMBL" id="JAGSCS010000001">
    <property type="protein sequence ID" value="MBR0574814.1"/>
    <property type="molecule type" value="Genomic_DNA"/>
</dbReference>
<dbReference type="GO" id="GO:0005524">
    <property type="term" value="F:ATP binding"/>
    <property type="evidence" value="ECO:0007669"/>
    <property type="project" value="UniProtKB-KW"/>
</dbReference>
<proteinExistence type="predicted"/>
<comment type="caution">
    <text evidence="9">The sequence shown here is derived from an EMBL/GenBank/DDBJ whole genome shotgun (WGS) entry which is preliminary data.</text>
</comment>
<evidence type="ECO:0000256" key="3">
    <source>
        <dbReference type="ARBA" id="ARBA00022741"/>
    </source>
</evidence>
<keyword evidence="5" id="KW-0067">ATP-binding</keyword>
<dbReference type="Pfam" id="PF18072">
    <property type="entry name" value="FGAR-AT_linker"/>
    <property type="match status" value="1"/>
</dbReference>
<dbReference type="GO" id="GO:0005737">
    <property type="term" value="C:cytoplasm"/>
    <property type="evidence" value="ECO:0007669"/>
    <property type="project" value="TreeGrafter"/>
</dbReference>
<dbReference type="SUPFAM" id="SSF52317">
    <property type="entry name" value="Class I glutamine amidotransferase-like"/>
    <property type="match status" value="1"/>
</dbReference>
<dbReference type="EC" id="6.3.5.3" evidence="9"/>
<dbReference type="GO" id="GO:0046872">
    <property type="term" value="F:metal ion binding"/>
    <property type="evidence" value="ECO:0007669"/>
    <property type="project" value="UniProtKB-KW"/>
</dbReference>
<dbReference type="SMART" id="SM01211">
    <property type="entry name" value="GATase_5"/>
    <property type="match status" value="1"/>
</dbReference>
<dbReference type="InterPro" id="IPR036676">
    <property type="entry name" value="PurM-like_C_sf"/>
</dbReference>
<dbReference type="PROSITE" id="PS51273">
    <property type="entry name" value="GATASE_TYPE_1"/>
    <property type="match status" value="1"/>
</dbReference>
<dbReference type="PANTHER" id="PTHR10099:SF1">
    <property type="entry name" value="PHOSPHORIBOSYLFORMYLGLYCINAMIDINE SYNTHASE"/>
    <property type="match status" value="1"/>
</dbReference>
<evidence type="ECO:0000256" key="2">
    <source>
        <dbReference type="ARBA" id="ARBA00022723"/>
    </source>
</evidence>
<evidence type="ECO:0000313" key="9">
    <source>
        <dbReference type="EMBL" id="MBR0574814.1"/>
    </source>
</evidence>
<evidence type="ECO:0000259" key="7">
    <source>
        <dbReference type="Pfam" id="PF02769"/>
    </source>
</evidence>
<dbReference type="PANTHER" id="PTHR10099">
    <property type="entry name" value="PHOSPHORIBOSYLFORMYLGLYCINAMIDINE SYNTHASE"/>
    <property type="match status" value="1"/>
</dbReference>
<dbReference type="Gene3D" id="3.90.650.10">
    <property type="entry name" value="PurM-like C-terminal domain"/>
    <property type="match status" value="2"/>
</dbReference>
<evidence type="ECO:0000256" key="6">
    <source>
        <dbReference type="ARBA" id="ARBA00022842"/>
    </source>
</evidence>
<dbReference type="NCBIfam" id="TIGR01857">
    <property type="entry name" value="FGAM-synthase"/>
    <property type="match status" value="1"/>
</dbReference>
<reference evidence="9" key="1">
    <citation type="submission" date="2021-04" db="EMBL/GenBank/DDBJ databases">
        <title>Proteiniclasticum sedimins sp. nov., an obligate anaerobic bacterium isolated from anaerobic sludge.</title>
        <authorList>
            <person name="Liu J."/>
        </authorList>
    </citation>
    <scope>NUCLEOTIDE SEQUENCE</scope>
    <source>
        <strain evidence="9">BAD-10</strain>
    </source>
</reference>
<keyword evidence="1 9" id="KW-0436">Ligase</keyword>
<keyword evidence="10" id="KW-1185">Reference proteome</keyword>
<dbReference type="SUPFAM" id="SSF56042">
    <property type="entry name" value="PurM C-terminal domain-like"/>
    <property type="match status" value="2"/>
</dbReference>
<dbReference type="Pfam" id="PF13507">
    <property type="entry name" value="GATase_5"/>
    <property type="match status" value="1"/>
</dbReference>
<keyword evidence="3" id="KW-0547">Nucleotide-binding</keyword>
<evidence type="ECO:0000256" key="1">
    <source>
        <dbReference type="ARBA" id="ARBA00022598"/>
    </source>
</evidence>
<dbReference type="Proteomes" id="UP000675379">
    <property type="component" value="Unassembled WGS sequence"/>
</dbReference>
<evidence type="ECO:0000259" key="8">
    <source>
        <dbReference type="Pfam" id="PF18072"/>
    </source>
</evidence>
<dbReference type="InterPro" id="IPR036921">
    <property type="entry name" value="PurM-like_N_sf"/>
</dbReference>
<accession>A0A941HP09</accession>
<feature type="domain" description="PurM-like C-terminal" evidence="7">
    <location>
        <begin position="435"/>
        <end position="585"/>
    </location>
</feature>
<keyword evidence="6" id="KW-0460">Magnesium</keyword>
<dbReference type="AlphaFoldDB" id="A0A941HP09"/>
<protein>
    <submittedName>
        <fullName evidence="9">Phosphoribosylformylglycinamidine synthase</fullName>
        <ecNumber evidence="9">6.3.5.3</ecNumber>
    </submittedName>
</protein>
<gene>
    <name evidence="9" type="ORF">KCG48_00525</name>
</gene>
<dbReference type="CDD" id="cd02203">
    <property type="entry name" value="PurL_repeat1"/>
    <property type="match status" value="1"/>
</dbReference>
<name>A0A941HP09_9CLOT</name>
<feature type="domain" description="Phosphoribosylformylglycinamidine synthase linker" evidence="8">
    <location>
        <begin position="174"/>
        <end position="222"/>
    </location>
</feature>
<dbReference type="SUPFAM" id="SSF55326">
    <property type="entry name" value="PurM N-terminal domain-like"/>
    <property type="match status" value="2"/>
</dbReference>
<keyword evidence="4" id="KW-0658">Purine biosynthesis</keyword>
<dbReference type="Gene3D" id="3.40.50.880">
    <property type="match status" value="1"/>
</dbReference>
<keyword evidence="2" id="KW-0479">Metal-binding</keyword>
<dbReference type="Pfam" id="PF02769">
    <property type="entry name" value="AIRS_C"/>
    <property type="match status" value="1"/>
</dbReference>
<dbReference type="InterPro" id="IPR010141">
    <property type="entry name" value="FGAM_synthase"/>
</dbReference>